<feature type="signal peptide" evidence="6">
    <location>
        <begin position="1"/>
        <end position="21"/>
    </location>
</feature>
<dbReference type="EC" id="1.-.-.-" evidence="8"/>
<evidence type="ECO:0000256" key="5">
    <source>
        <dbReference type="ARBA" id="ARBA00023002"/>
    </source>
</evidence>
<dbReference type="HOGENOM" id="CLU_018354_10_1_1"/>
<evidence type="ECO:0000256" key="4">
    <source>
        <dbReference type="ARBA" id="ARBA00022827"/>
    </source>
</evidence>
<evidence type="ECO:0000256" key="3">
    <source>
        <dbReference type="ARBA" id="ARBA00022630"/>
    </source>
</evidence>
<evidence type="ECO:0000256" key="1">
    <source>
        <dbReference type="ARBA" id="ARBA00001974"/>
    </source>
</evidence>
<evidence type="ECO:0000313" key="9">
    <source>
        <dbReference type="Proteomes" id="UP000012065"/>
    </source>
</evidence>
<dbReference type="InterPro" id="IPR016169">
    <property type="entry name" value="FAD-bd_PCMH_sub2"/>
</dbReference>
<dbReference type="InterPro" id="IPR006094">
    <property type="entry name" value="Oxid_FAD_bind_N"/>
</dbReference>
<dbReference type="Gene3D" id="3.40.462.20">
    <property type="match status" value="1"/>
</dbReference>
<keyword evidence="4" id="KW-0274">FAD</keyword>
<evidence type="ECO:0000256" key="6">
    <source>
        <dbReference type="SAM" id="SignalP"/>
    </source>
</evidence>
<feature type="chain" id="PRO_5004064055" evidence="6">
    <location>
        <begin position="22"/>
        <end position="473"/>
    </location>
</feature>
<gene>
    <name evidence="8" type="primary">ChitO</name>
    <name evidence="8" type="ORF">BN14_10401</name>
</gene>
<dbReference type="PROSITE" id="PS00862">
    <property type="entry name" value="OX2_COVAL_FAD"/>
    <property type="match status" value="1"/>
</dbReference>
<dbReference type="InterPro" id="IPR012951">
    <property type="entry name" value="BBE"/>
</dbReference>
<evidence type="ECO:0000256" key="2">
    <source>
        <dbReference type="ARBA" id="ARBA00005466"/>
    </source>
</evidence>
<feature type="domain" description="FAD-binding PCMH-type" evidence="7">
    <location>
        <begin position="57"/>
        <end position="229"/>
    </location>
</feature>
<reference evidence="8 9" key="1">
    <citation type="journal article" date="2013" name="J. Biotechnol.">
        <title>Establishment and interpretation of the genome sequence of the phytopathogenic fungus Rhizoctonia solani AG1-IB isolate 7/3/14.</title>
        <authorList>
            <person name="Wibberg D.W."/>
            <person name="Jelonek L.J."/>
            <person name="Rupp O.R."/>
            <person name="Hennig M.H."/>
            <person name="Eikmeyer F.E."/>
            <person name="Goesmann A.G."/>
            <person name="Hartmann A.H."/>
            <person name="Borriss R.B."/>
            <person name="Grosch R.G."/>
            <person name="Puehler A.P."/>
            <person name="Schlueter A.S."/>
        </authorList>
    </citation>
    <scope>NUCLEOTIDE SEQUENCE [LARGE SCALE GENOMIC DNA]</scope>
    <source>
        <strain evidence="9">AG1-IB / isolate 7/3/14</strain>
    </source>
</reference>
<protein>
    <submittedName>
        <fullName evidence="8">Putative FAD-linked oxidoreductase ygaK</fullName>
        <ecNumber evidence="8">1.-.-.-</ecNumber>
    </submittedName>
</protein>
<dbReference type="Proteomes" id="UP000012065">
    <property type="component" value="Unassembled WGS sequence"/>
</dbReference>
<dbReference type="EMBL" id="CAOJ01015740">
    <property type="protein sequence ID" value="CCO36270.1"/>
    <property type="molecule type" value="Genomic_DNA"/>
</dbReference>
<proteinExistence type="inferred from homology"/>
<comment type="caution">
    <text evidence="8">The sequence shown here is derived from an EMBL/GenBank/DDBJ whole genome shotgun (WGS) entry which is preliminary data.</text>
</comment>
<dbReference type="PANTHER" id="PTHR42973">
    <property type="entry name" value="BINDING OXIDOREDUCTASE, PUTATIVE (AFU_ORTHOLOGUE AFUA_1G17690)-RELATED"/>
    <property type="match status" value="1"/>
</dbReference>
<evidence type="ECO:0000259" key="7">
    <source>
        <dbReference type="PROSITE" id="PS51387"/>
    </source>
</evidence>
<dbReference type="PROSITE" id="PS51387">
    <property type="entry name" value="FAD_PCMH"/>
    <property type="match status" value="1"/>
</dbReference>
<dbReference type="Gene3D" id="3.30.465.10">
    <property type="match status" value="1"/>
</dbReference>
<dbReference type="SUPFAM" id="SSF56176">
    <property type="entry name" value="FAD-binding/transporter-associated domain-like"/>
    <property type="match status" value="1"/>
</dbReference>
<dbReference type="InterPro" id="IPR050416">
    <property type="entry name" value="FAD-linked_Oxidoreductase"/>
</dbReference>
<accession>M5CB00</accession>
<dbReference type="InterPro" id="IPR006093">
    <property type="entry name" value="Oxy_OxRdtase_FAD_BS"/>
</dbReference>
<dbReference type="AlphaFoldDB" id="M5CB00"/>
<keyword evidence="3" id="KW-0285">Flavoprotein</keyword>
<comment type="similarity">
    <text evidence="2">Belongs to the oxygen-dependent FAD-linked oxidoreductase family.</text>
</comment>
<evidence type="ECO:0000313" key="8">
    <source>
        <dbReference type="EMBL" id="CCO36270.1"/>
    </source>
</evidence>
<organism evidence="8 9">
    <name type="scientific">Thanatephorus cucumeris (strain AG1-IB / isolate 7/3/14)</name>
    <name type="common">Lettuce bottom rot fungus</name>
    <name type="synonym">Rhizoctonia solani</name>
    <dbReference type="NCBI Taxonomy" id="1108050"/>
    <lineage>
        <taxon>Eukaryota</taxon>
        <taxon>Fungi</taxon>
        <taxon>Dikarya</taxon>
        <taxon>Basidiomycota</taxon>
        <taxon>Agaricomycotina</taxon>
        <taxon>Agaricomycetes</taxon>
        <taxon>Cantharellales</taxon>
        <taxon>Ceratobasidiaceae</taxon>
        <taxon>Rhizoctonia</taxon>
        <taxon>Rhizoctonia solani AG-1</taxon>
    </lineage>
</organism>
<keyword evidence="5 8" id="KW-0560">Oxidoreductase</keyword>
<dbReference type="PANTHER" id="PTHR42973:SF39">
    <property type="entry name" value="FAD-BINDING PCMH-TYPE DOMAIN-CONTAINING PROTEIN"/>
    <property type="match status" value="1"/>
</dbReference>
<dbReference type="InterPro" id="IPR016166">
    <property type="entry name" value="FAD-bd_PCMH"/>
</dbReference>
<sequence>MAYRSKILFSALAFSVVSVKGQALAGCLQQGGMNDTIVLPSAPNYEAAAHDTFNQRLLYSPAAVVYPVTAQDVQRYVRCAATSGIAVAARSGGHSYASYDLGGANGTLVVDLSNMTSVIVHDDGTAFVQTGNLLVDLAQKLWDQGKRSIPHGFYPYVGTGGHISFGGMGAWSRLHGLAQDRVIGAEVVLANGTLTTVSQTNHPDLFWAIRGAAPSFGIVTQWIMATLPTTPSVITYTIDYEAAPNTSQLSQIFQRWQATVVSAPDEFWFGARLRGVYFGTQDSFDAYTANWTSLFSPGNLVSHASDWYGGMIEPLLSTGPPTPRNFFAKSLMTNAAIEPNRWDSMFSYLGSAGVNASVSWWFETVSYGGETSRQGADATAFAHRDALFSYQLYGYAPLNRTFPSDGIPFVNGMLEALEPSPQAAYLNYVDPTLSANEWKQQYYGTHYARLTKIKSTFDPENVFRFPQSIELAE</sequence>
<comment type="cofactor">
    <cofactor evidence="1">
        <name>FAD</name>
        <dbReference type="ChEBI" id="CHEBI:57692"/>
    </cofactor>
</comment>
<dbReference type="GO" id="GO:0016491">
    <property type="term" value="F:oxidoreductase activity"/>
    <property type="evidence" value="ECO:0007669"/>
    <property type="project" value="UniProtKB-KW"/>
</dbReference>
<dbReference type="GO" id="GO:0071949">
    <property type="term" value="F:FAD binding"/>
    <property type="evidence" value="ECO:0007669"/>
    <property type="project" value="InterPro"/>
</dbReference>
<dbReference type="InterPro" id="IPR036318">
    <property type="entry name" value="FAD-bd_PCMH-like_sf"/>
</dbReference>
<keyword evidence="6" id="KW-0732">Signal</keyword>
<name>M5CB00_THACB</name>
<dbReference type="Pfam" id="PF08031">
    <property type="entry name" value="BBE"/>
    <property type="match status" value="1"/>
</dbReference>
<dbReference type="Pfam" id="PF01565">
    <property type="entry name" value="FAD_binding_4"/>
    <property type="match status" value="1"/>
</dbReference>